<gene>
    <name evidence="8" type="ORF">UFOPK3610_01314</name>
</gene>
<feature type="transmembrane region" description="Helical" evidence="6">
    <location>
        <begin position="48"/>
        <end position="66"/>
    </location>
</feature>
<keyword evidence="2" id="KW-1003">Cell membrane</keyword>
<dbReference type="AlphaFoldDB" id="A0A6J7HTW8"/>
<evidence type="ECO:0000256" key="4">
    <source>
        <dbReference type="ARBA" id="ARBA00022989"/>
    </source>
</evidence>
<keyword evidence="4 6" id="KW-1133">Transmembrane helix</keyword>
<comment type="subcellular location">
    <subcellularLocation>
        <location evidence="1">Cell membrane</location>
        <topology evidence="1">Multi-pass membrane protein</topology>
    </subcellularLocation>
</comment>
<evidence type="ECO:0000256" key="1">
    <source>
        <dbReference type="ARBA" id="ARBA00004651"/>
    </source>
</evidence>
<evidence type="ECO:0000256" key="3">
    <source>
        <dbReference type="ARBA" id="ARBA00022692"/>
    </source>
</evidence>
<keyword evidence="3 6" id="KW-0812">Transmembrane</keyword>
<sequence length="111" mass="12496">MKGLAGAATRYRIMAWITGVLLAVMVCIGLPLRYWLLKDNWHSPVSTVYSIGWVLHGWMFVLYLAAALDVTFRMKYSVLKVLGVAVSGTIPFMSFVAEHFVKRDVTAKLMQ</sequence>
<evidence type="ECO:0000256" key="5">
    <source>
        <dbReference type="ARBA" id="ARBA00023136"/>
    </source>
</evidence>
<name>A0A6J7HTW8_9ZZZZ</name>
<evidence type="ECO:0000256" key="2">
    <source>
        <dbReference type="ARBA" id="ARBA00022475"/>
    </source>
</evidence>
<feature type="transmembrane region" description="Helical" evidence="6">
    <location>
        <begin position="12"/>
        <end position="36"/>
    </location>
</feature>
<dbReference type="PANTHER" id="PTHR40077:SF2">
    <property type="entry name" value="MEMBRANE PROTEIN"/>
    <property type="match status" value="1"/>
</dbReference>
<dbReference type="Pfam" id="PF12823">
    <property type="entry name" value="DUF3817"/>
    <property type="match status" value="1"/>
</dbReference>
<evidence type="ECO:0000256" key="6">
    <source>
        <dbReference type="SAM" id="Phobius"/>
    </source>
</evidence>
<feature type="transmembrane region" description="Helical" evidence="6">
    <location>
        <begin position="78"/>
        <end position="101"/>
    </location>
</feature>
<dbReference type="PANTHER" id="PTHR40077">
    <property type="entry name" value="MEMBRANE PROTEIN-RELATED"/>
    <property type="match status" value="1"/>
</dbReference>
<reference evidence="8" key="1">
    <citation type="submission" date="2020-05" db="EMBL/GenBank/DDBJ databases">
        <authorList>
            <person name="Chiriac C."/>
            <person name="Salcher M."/>
            <person name="Ghai R."/>
            <person name="Kavagutti S V."/>
        </authorList>
    </citation>
    <scope>NUCLEOTIDE SEQUENCE</scope>
</reference>
<accession>A0A6J7HTW8</accession>
<protein>
    <submittedName>
        <fullName evidence="8">Unannotated protein</fullName>
    </submittedName>
</protein>
<dbReference type="InterPro" id="IPR023845">
    <property type="entry name" value="DUF3817_TM"/>
</dbReference>
<keyword evidence="5 6" id="KW-0472">Membrane</keyword>
<dbReference type="EMBL" id="CAFBMR010000057">
    <property type="protein sequence ID" value="CAB4919349.1"/>
    <property type="molecule type" value="Genomic_DNA"/>
</dbReference>
<organism evidence="8">
    <name type="scientific">freshwater metagenome</name>
    <dbReference type="NCBI Taxonomy" id="449393"/>
    <lineage>
        <taxon>unclassified sequences</taxon>
        <taxon>metagenomes</taxon>
        <taxon>ecological metagenomes</taxon>
    </lineage>
</organism>
<evidence type="ECO:0000313" key="8">
    <source>
        <dbReference type="EMBL" id="CAB4919349.1"/>
    </source>
</evidence>
<proteinExistence type="predicted"/>
<evidence type="ECO:0000259" key="7">
    <source>
        <dbReference type="Pfam" id="PF12823"/>
    </source>
</evidence>
<feature type="domain" description="DUF3817" evidence="7">
    <location>
        <begin position="9"/>
        <end position="103"/>
    </location>
</feature>
<dbReference type="GO" id="GO:0005886">
    <property type="term" value="C:plasma membrane"/>
    <property type="evidence" value="ECO:0007669"/>
    <property type="project" value="UniProtKB-SubCell"/>
</dbReference>
<dbReference type="NCBIfam" id="TIGR03954">
    <property type="entry name" value="integ_memb_HG"/>
    <property type="match status" value="1"/>
</dbReference>